<organism evidence="2 3">
    <name type="scientific">Puccinia graminis f. sp. tritici (strain CRL 75-36-700-3 / race SCCL)</name>
    <name type="common">Black stem rust fungus</name>
    <dbReference type="NCBI Taxonomy" id="418459"/>
    <lineage>
        <taxon>Eukaryota</taxon>
        <taxon>Fungi</taxon>
        <taxon>Dikarya</taxon>
        <taxon>Basidiomycota</taxon>
        <taxon>Pucciniomycotina</taxon>
        <taxon>Pucciniomycetes</taxon>
        <taxon>Pucciniales</taxon>
        <taxon>Pucciniaceae</taxon>
        <taxon>Puccinia</taxon>
    </lineage>
</organism>
<dbReference type="InterPro" id="IPR001406">
    <property type="entry name" value="PsdUridine_synth_TruA"/>
</dbReference>
<dbReference type="STRING" id="418459.E3KMX4"/>
<dbReference type="EMBL" id="DS178296">
    <property type="protein sequence ID" value="EFP85610.2"/>
    <property type="molecule type" value="Genomic_DNA"/>
</dbReference>
<dbReference type="InParanoid" id="E3KMX4"/>
<dbReference type="KEGG" id="pgr:PGTG_10939"/>
<dbReference type="PANTHER" id="PTHR11142">
    <property type="entry name" value="PSEUDOURIDYLATE SYNTHASE"/>
    <property type="match status" value="1"/>
</dbReference>
<gene>
    <name evidence="2" type="ORF">PGTG_10939</name>
</gene>
<accession>E3KMX4</accession>
<evidence type="ECO:0000256" key="1">
    <source>
        <dbReference type="SAM" id="MobiDB-lite"/>
    </source>
</evidence>
<dbReference type="GO" id="GO:1990481">
    <property type="term" value="P:mRNA pseudouridine synthesis"/>
    <property type="evidence" value="ECO:0000318"/>
    <property type="project" value="GO_Central"/>
</dbReference>
<dbReference type="OrthoDB" id="25767at2759"/>
<reference key="1">
    <citation type="submission" date="2007-01" db="EMBL/GenBank/DDBJ databases">
        <title>The Genome Sequence of Puccinia graminis f. sp. tritici Strain CRL 75-36-700-3.</title>
        <authorList>
            <consortium name="The Broad Institute Genome Sequencing Platform"/>
            <person name="Birren B."/>
            <person name="Lander E."/>
            <person name="Galagan J."/>
            <person name="Nusbaum C."/>
            <person name="Devon K."/>
            <person name="Cuomo C."/>
            <person name="Jaffe D."/>
            <person name="Butler J."/>
            <person name="Alvarez P."/>
            <person name="Gnerre S."/>
            <person name="Grabherr M."/>
            <person name="Mauceli E."/>
            <person name="Brockman W."/>
            <person name="Young S."/>
            <person name="LaButti K."/>
            <person name="Sykes S."/>
            <person name="DeCaprio D."/>
            <person name="Crawford M."/>
            <person name="Koehrsen M."/>
            <person name="Engels R."/>
            <person name="Montgomery P."/>
            <person name="Pearson M."/>
            <person name="Howarth C."/>
            <person name="Larson L."/>
            <person name="White J."/>
            <person name="Zeng Q."/>
            <person name="Kodira C."/>
            <person name="Yandava C."/>
            <person name="Alvarado L."/>
            <person name="O'Leary S."/>
            <person name="Szabo L."/>
            <person name="Dean R."/>
            <person name="Schein J."/>
        </authorList>
    </citation>
    <scope>NUCLEOTIDE SEQUENCE</scope>
    <source>
        <strain>CRL 75-36-700-3</strain>
    </source>
</reference>
<sequence length="210" mass="24007">MSLPMRGYLPVYIPARQKGFLPTSWYIIQLVGRGSFRQAGIYTSSLGGKSVGPKQEQEEAEEELQYNTIINSILHNSVRVLAWLPVHHDFDTRFSCQARHYKYFFSLYKSPQAPGLDIEAMKWAAHRLIGEHDFHNFFKIDPSKQLTHFRRKILSAEIKPVLNPHHLLQQQPSGSSGSEKDLQPQIYPDALSPETLSEGTPSDKLDYELV</sequence>
<dbReference type="SUPFAM" id="SSF55120">
    <property type="entry name" value="Pseudouridine synthase"/>
    <property type="match status" value="1"/>
</dbReference>
<name>E3KMX4_PUCGT</name>
<dbReference type="GeneID" id="10544170"/>
<dbReference type="GO" id="GO:0031119">
    <property type="term" value="P:tRNA pseudouridine synthesis"/>
    <property type="evidence" value="ECO:0000318"/>
    <property type="project" value="GO_Central"/>
</dbReference>
<evidence type="ECO:0000313" key="2">
    <source>
        <dbReference type="EMBL" id="EFP85610.2"/>
    </source>
</evidence>
<dbReference type="RefSeq" id="XP_003330029.2">
    <property type="nucleotide sequence ID" value="XM_003329981.2"/>
</dbReference>
<dbReference type="InterPro" id="IPR020095">
    <property type="entry name" value="PsdUridine_synth_TruA_C"/>
</dbReference>
<dbReference type="AlphaFoldDB" id="E3KMX4"/>
<dbReference type="VEuPathDB" id="FungiDB:PGTG_10939"/>
<proteinExistence type="predicted"/>
<dbReference type="GO" id="GO:0005737">
    <property type="term" value="C:cytoplasm"/>
    <property type="evidence" value="ECO:0000318"/>
    <property type="project" value="GO_Central"/>
</dbReference>
<protein>
    <submittedName>
        <fullName evidence="2">Uncharacterized protein</fullName>
    </submittedName>
</protein>
<dbReference type="eggNOG" id="KOG2554">
    <property type="taxonomic scope" value="Eukaryota"/>
</dbReference>
<evidence type="ECO:0000313" key="3">
    <source>
        <dbReference type="Proteomes" id="UP000008783"/>
    </source>
</evidence>
<reference evidence="3" key="2">
    <citation type="journal article" date="2011" name="Proc. Natl. Acad. Sci. U.S.A.">
        <title>Obligate biotrophy features unraveled by the genomic analysis of rust fungi.</title>
        <authorList>
            <person name="Duplessis S."/>
            <person name="Cuomo C.A."/>
            <person name="Lin Y.-C."/>
            <person name="Aerts A."/>
            <person name="Tisserant E."/>
            <person name="Veneault-Fourrey C."/>
            <person name="Joly D.L."/>
            <person name="Hacquard S."/>
            <person name="Amselem J."/>
            <person name="Cantarel B.L."/>
            <person name="Chiu R."/>
            <person name="Coutinho P.M."/>
            <person name="Feau N."/>
            <person name="Field M."/>
            <person name="Frey P."/>
            <person name="Gelhaye E."/>
            <person name="Goldberg J."/>
            <person name="Grabherr M.G."/>
            <person name="Kodira C.D."/>
            <person name="Kohler A."/>
            <person name="Kuees U."/>
            <person name="Lindquist E.A."/>
            <person name="Lucas S.M."/>
            <person name="Mago R."/>
            <person name="Mauceli E."/>
            <person name="Morin E."/>
            <person name="Murat C."/>
            <person name="Pangilinan J.L."/>
            <person name="Park R."/>
            <person name="Pearson M."/>
            <person name="Quesneville H."/>
            <person name="Rouhier N."/>
            <person name="Sakthikumar S."/>
            <person name="Salamov A.A."/>
            <person name="Schmutz J."/>
            <person name="Selles B."/>
            <person name="Shapiro H."/>
            <person name="Tanguay P."/>
            <person name="Tuskan G.A."/>
            <person name="Henrissat B."/>
            <person name="Van de Peer Y."/>
            <person name="Rouze P."/>
            <person name="Ellis J.G."/>
            <person name="Dodds P.N."/>
            <person name="Schein J.E."/>
            <person name="Zhong S."/>
            <person name="Hamelin R.C."/>
            <person name="Grigoriev I.V."/>
            <person name="Szabo L.J."/>
            <person name="Martin F."/>
        </authorList>
    </citation>
    <scope>NUCLEOTIDE SEQUENCE [LARGE SCALE GENOMIC DNA]</scope>
    <source>
        <strain evidence="3">CRL 75-36-700-3 / race SCCL</strain>
    </source>
</reference>
<dbReference type="Gene3D" id="3.30.70.660">
    <property type="entry name" value="Pseudouridine synthase I, catalytic domain, C-terminal subdomain"/>
    <property type="match status" value="1"/>
</dbReference>
<dbReference type="HOGENOM" id="CLU_093564_0_0_1"/>
<keyword evidence="3" id="KW-1185">Reference proteome</keyword>
<dbReference type="Proteomes" id="UP000008783">
    <property type="component" value="Unassembled WGS sequence"/>
</dbReference>
<feature type="compositionally biased region" description="Basic and acidic residues" evidence="1">
    <location>
        <begin position="201"/>
        <end position="210"/>
    </location>
</feature>
<dbReference type="PANTHER" id="PTHR11142:SF5">
    <property type="entry name" value="TRNA PSEUDOURIDINE(38_39) SYNTHASE"/>
    <property type="match status" value="1"/>
</dbReference>
<dbReference type="InterPro" id="IPR020103">
    <property type="entry name" value="PsdUridine_synth_cat_dom_sf"/>
</dbReference>
<feature type="region of interest" description="Disordered" evidence="1">
    <location>
        <begin position="165"/>
        <end position="210"/>
    </location>
</feature>
<dbReference type="GO" id="GO:0003723">
    <property type="term" value="F:RNA binding"/>
    <property type="evidence" value="ECO:0007669"/>
    <property type="project" value="InterPro"/>
</dbReference>
<dbReference type="GO" id="GO:0005634">
    <property type="term" value="C:nucleus"/>
    <property type="evidence" value="ECO:0000318"/>
    <property type="project" value="GO_Central"/>
</dbReference>
<dbReference type="GO" id="GO:0009982">
    <property type="term" value="F:pseudouridine synthase activity"/>
    <property type="evidence" value="ECO:0000318"/>
    <property type="project" value="GO_Central"/>
</dbReference>